<feature type="domain" description="ATPase AAA-type core" evidence="3">
    <location>
        <begin position="119"/>
        <end position="136"/>
    </location>
</feature>
<evidence type="ECO:0000256" key="2">
    <source>
        <dbReference type="ARBA" id="ARBA00022840"/>
    </source>
</evidence>
<dbReference type="PANTHER" id="PTHR45644">
    <property type="entry name" value="AAA ATPASE, PUTATIVE (AFU_ORTHOLOGUE AFUA_2G12920)-RELATED-RELATED"/>
    <property type="match status" value="1"/>
</dbReference>
<comment type="caution">
    <text evidence="4">The sequence shown here is derived from an EMBL/GenBank/DDBJ whole genome shotgun (WGS) entry which is preliminary data.</text>
</comment>
<sequence length="140" mass="15970">MESRRRSLWQELLVQAIALGGLALSMRMAMKYLDPYREQRDQASKRIKFLRKMLGKQLDLNEYEQLLAVNVVNPAHIDESIDDISGLDDLIQELEMKVLMPMVEPELFCTTLFKPARGVLLYGPPGTGKTMLAKVTWQGC</sequence>
<evidence type="ECO:0000256" key="1">
    <source>
        <dbReference type="ARBA" id="ARBA00022741"/>
    </source>
</evidence>
<keyword evidence="1" id="KW-0547">Nucleotide-binding</keyword>
<evidence type="ECO:0000313" key="4">
    <source>
        <dbReference type="EMBL" id="GFH30248.1"/>
    </source>
</evidence>
<dbReference type="GO" id="GO:0016887">
    <property type="term" value="F:ATP hydrolysis activity"/>
    <property type="evidence" value="ECO:0007669"/>
    <property type="project" value="InterPro"/>
</dbReference>
<evidence type="ECO:0000313" key="5">
    <source>
        <dbReference type="Proteomes" id="UP000485058"/>
    </source>
</evidence>
<dbReference type="InterPro" id="IPR051701">
    <property type="entry name" value="Mito_OM_Translocase_MSP1"/>
</dbReference>
<keyword evidence="5" id="KW-1185">Reference proteome</keyword>
<protein>
    <submittedName>
        <fullName evidence="4">AAA domain-containing protein</fullName>
    </submittedName>
</protein>
<organism evidence="4 5">
    <name type="scientific">Haematococcus lacustris</name>
    <name type="common">Green alga</name>
    <name type="synonym">Haematococcus pluvialis</name>
    <dbReference type="NCBI Taxonomy" id="44745"/>
    <lineage>
        <taxon>Eukaryota</taxon>
        <taxon>Viridiplantae</taxon>
        <taxon>Chlorophyta</taxon>
        <taxon>core chlorophytes</taxon>
        <taxon>Chlorophyceae</taxon>
        <taxon>CS clade</taxon>
        <taxon>Chlamydomonadales</taxon>
        <taxon>Haematococcaceae</taxon>
        <taxon>Haematococcus</taxon>
    </lineage>
</organism>
<dbReference type="Gene3D" id="3.40.50.300">
    <property type="entry name" value="P-loop containing nucleotide triphosphate hydrolases"/>
    <property type="match status" value="1"/>
</dbReference>
<dbReference type="GO" id="GO:0005524">
    <property type="term" value="F:ATP binding"/>
    <property type="evidence" value="ECO:0007669"/>
    <property type="project" value="UniProtKB-KW"/>
</dbReference>
<gene>
    <name evidence="4" type="ORF">HaLaN_29064</name>
</gene>
<name>A0A6A0AC37_HAELA</name>
<dbReference type="InterPro" id="IPR027417">
    <property type="entry name" value="P-loop_NTPase"/>
</dbReference>
<proteinExistence type="predicted"/>
<dbReference type="PANTHER" id="PTHR45644:SF56">
    <property type="entry name" value="AAA ATPASE, PUTATIVE (AFU_ORTHOLOGUE AFUA_2G12920)-RELATED"/>
    <property type="match status" value="1"/>
</dbReference>
<reference evidence="4 5" key="1">
    <citation type="submission" date="2020-02" db="EMBL/GenBank/DDBJ databases">
        <title>Draft genome sequence of Haematococcus lacustris strain NIES-144.</title>
        <authorList>
            <person name="Morimoto D."/>
            <person name="Nakagawa S."/>
            <person name="Yoshida T."/>
            <person name="Sawayama S."/>
        </authorList>
    </citation>
    <scope>NUCLEOTIDE SEQUENCE [LARGE SCALE GENOMIC DNA]</scope>
    <source>
        <strain evidence="4 5">NIES-144</strain>
    </source>
</reference>
<evidence type="ECO:0000259" key="3">
    <source>
        <dbReference type="Pfam" id="PF00004"/>
    </source>
</evidence>
<keyword evidence="2" id="KW-0067">ATP-binding</keyword>
<dbReference type="InterPro" id="IPR003959">
    <property type="entry name" value="ATPase_AAA_core"/>
</dbReference>
<dbReference type="Pfam" id="PF00004">
    <property type="entry name" value="AAA"/>
    <property type="match status" value="1"/>
</dbReference>
<accession>A0A6A0AC37</accession>
<dbReference type="AlphaFoldDB" id="A0A6A0AC37"/>
<dbReference type="EMBL" id="BLLF01004789">
    <property type="protein sequence ID" value="GFH30248.1"/>
    <property type="molecule type" value="Genomic_DNA"/>
</dbReference>
<dbReference type="Proteomes" id="UP000485058">
    <property type="component" value="Unassembled WGS sequence"/>
</dbReference>
<dbReference type="SUPFAM" id="SSF52540">
    <property type="entry name" value="P-loop containing nucleoside triphosphate hydrolases"/>
    <property type="match status" value="1"/>
</dbReference>
<dbReference type="GO" id="GO:0005741">
    <property type="term" value="C:mitochondrial outer membrane"/>
    <property type="evidence" value="ECO:0007669"/>
    <property type="project" value="TreeGrafter"/>
</dbReference>